<sequence>QQPSLQPPNSTILHRLLQSVPKLEQALSGTLLRPINLRDENLNLSEVEDMLLKMALNSTIDDGIKVGVAECKTGLDGFQLISDTFTLRTQTAHLAIVRDLLDLCFNHHDKSAHLDSHFHKVENLVKQLTRSDFQVTEESLTGIFFQLSLPNTETYPREIIKLRTLIFCKLRRRSYQSGVVVILFFTHIIASNLQGLRKSLKGPQNQDQKLKLSQ</sequence>
<accession>A0A0L6VV24</accession>
<evidence type="ECO:0000313" key="1">
    <source>
        <dbReference type="EMBL" id="KNZ64055.1"/>
    </source>
</evidence>
<keyword evidence="2" id="KW-1185">Reference proteome</keyword>
<name>A0A0L6VV24_9BASI</name>
<protein>
    <submittedName>
        <fullName evidence="1">Uncharacterized protein</fullName>
    </submittedName>
</protein>
<organism evidence="1 2">
    <name type="scientific">Puccinia sorghi</name>
    <dbReference type="NCBI Taxonomy" id="27349"/>
    <lineage>
        <taxon>Eukaryota</taxon>
        <taxon>Fungi</taxon>
        <taxon>Dikarya</taxon>
        <taxon>Basidiomycota</taxon>
        <taxon>Pucciniomycotina</taxon>
        <taxon>Pucciniomycetes</taxon>
        <taxon>Pucciniales</taxon>
        <taxon>Pucciniaceae</taxon>
        <taxon>Puccinia</taxon>
    </lineage>
</organism>
<evidence type="ECO:0000313" key="2">
    <source>
        <dbReference type="Proteomes" id="UP000037035"/>
    </source>
</evidence>
<feature type="non-terminal residue" evidence="1">
    <location>
        <position position="214"/>
    </location>
</feature>
<dbReference type="EMBL" id="LAVV01000809">
    <property type="protein sequence ID" value="KNZ64055.1"/>
    <property type="molecule type" value="Genomic_DNA"/>
</dbReference>
<dbReference type="OrthoDB" id="2507115at2759"/>
<reference evidence="1 2" key="1">
    <citation type="submission" date="2015-08" db="EMBL/GenBank/DDBJ databases">
        <title>Next Generation Sequencing and Analysis of the Genome of Puccinia sorghi L Schw, the Causal Agent of Maize Common Rust.</title>
        <authorList>
            <person name="Rochi L."/>
            <person name="Burguener G."/>
            <person name="Darino M."/>
            <person name="Turjanski A."/>
            <person name="Kreff E."/>
            <person name="Dieguez M.J."/>
            <person name="Sacco F."/>
        </authorList>
    </citation>
    <scope>NUCLEOTIDE SEQUENCE [LARGE SCALE GENOMIC DNA]</scope>
    <source>
        <strain evidence="1 2">RO10H11247</strain>
    </source>
</reference>
<dbReference type="VEuPathDB" id="FungiDB:VP01_10729g1"/>
<proteinExistence type="predicted"/>
<feature type="non-terminal residue" evidence="1">
    <location>
        <position position="1"/>
    </location>
</feature>
<comment type="caution">
    <text evidence="1">The sequence shown here is derived from an EMBL/GenBank/DDBJ whole genome shotgun (WGS) entry which is preliminary data.</text>
</comment>
<dbReference type="Proteomes" id="UP000037035">
    <property type="component" value="Unassembled WGS sequence"/>
</dbReference>
<dbReference type="AlphaFoldDB" id="A0A0L6VV24"/>
<gene>
    <name evidence="1" type="ORF">VP01_10729g1</name>
</gene>